<gene>
    <name evidence="2" type="ORF">E7746_03375</name>
</gene>
<reference evidence="2 3" key="1">
    <citation type="submission" date="2019-02" db="EMBL/GenBank/DDBJ databases">
        <title>Isolation and identification of novel species under the genus Muribaculum.</title>
        <authorList>
            <person name="Miyake S."/>
            <person name="Ding Y."/>
            <person name="Low A."/>
            <person name="Soh M."/>
            <person name="Seedorf H."/>
        </authorList>
    </citation>
    <scope>NUCLEOTIDE SEQUENCE [LARGE SCALE GENOMIC DNA]</scope>
    <source>
        <strain evidence="2 3">TLL-A4</strain>
    </source>
</reference>
<protein>
    <submittedName>
        <fullName evidence="2">GLPGLI family protein</fullName>
    </submittedName>
</protein>
<dbReference type="OrthoDB" id="1440774at2"/>
<name>A0A4P7VPL3_9BACT</name>
<dbReference type="NCBIfam" id="TIGR01200">
    <property type="entry name" value="GLPGLI"/>
    <property type="match status" value="1"/>
</dbReference>
<evidence type="ECO:0000313" key="2">
    <source>
        <dbReference type="EMBL" id="QCD34989.1"/>
    </source>
</evidence>
<feature type="signal peptide" evidence="1">
    <location>
        <begin position="1"/>
        <end position="17"/>
    </location>
</feature>
<evidence type="ECO:0000313" key="3">
    <source>
        <dbReference type="Proteomes" id="UP000297031"/>
    </source>
</evidence>
<dbReference type="AlphaFoldDB" id="A0A4P7VPL3"/>
<evidence type="ECO:0000256" key="1">
    <source>
        <dbReference type="SAM" id="SignalP"/>
    </source>
</evidence>
<accession>A0A4P7VPL3</accession>
<dbReference type="Pfam" id="PF09697">
    <property type="entry name" value="Porph_ging"/>
    <property type="match status" value="1"/>
</dbReference>
<sequence length="295" mass="33761">MEKVLFLLMAFMSLAVAADCQNRVTVHPDGRIEYDGEAGNRITKLGKSEVIDHSALDVVYQHIIKAPTYSEPRSIYEIMEVGKNIIKYGGYSNYRLDSVISTIDSTKITNNDFGRLYARWRGPNAVKEYMFTNLAERNITFHGRVFIDNYIYNEEIPEIEWVMAEGVDTVCGYVCHEAVCDFRGRRWTAWYTDDIALSNGPWKFNGLPGLILKIEDATGDHKFSAITVRHSDRPIYRDVKDPFTIERKEYNRSLAEYMNNPAGTISGSDLAPRNADGSEKKLPKRKLFFNPMELD</sequence>
<dbReference type="EMBL" id="CP039393">
    <property type="protein sequence ID" value="QCD34989.1"/>
    <property type="molecule type" value="Genomic_DNA"/>
</dbReference>
<dbReference type="InterPro" id="IPR005901">
    <property type="entry name" value="GLPGLI"/>
</dbReference>
<dbReference type="RefSeq" id="WP_136409833.1">
    <property type="nucleotide sequence ID" value="NZ_CP039393.1"/>
</dbReference>
<organism evidence="2 3">
    <name type="scientific">Muribaculum gordoncarteri</name>
    <dbReference type="NCBI Taxonomy" id="2530390"/>
    <lineage>
        <taxon>Bacteria</taxon>
        <taxon>Pseudomonadati</taxon>
        <taxon>Bacteroidota</taxon>
        <taxon>Bacteroidia</taxon>
        <taxon>Bacteroidales</taxon>
        <taxon>Muribaculaceae</taxon>
        <taxon>Muribaculum</taxon>
    </lineage>
</organism>
<dbReference type="Proteomes" id="UP000297031">
    <property type="component" value="Chromosome"/>
</dbReference>
<proteinExistence type="predicted"/>
<dbReference type="KEGG" id="mgod:E7746_03375"/>
<keyword evidence="3" id="KW-1185">Reference proteome</keyword>
<feature type="chain" id="PRO_5020234238" evidence="1">
    <location>
        <begin position="18"/>
        <end position="295"/>
    </location>
</feature>
<keyword evidence="1" id="KW-0732">Signal</keyword>